<organism evidence="3">
    <name type="scientific">Trepomonas sp. PC1</name>
    <dbReference type="NCBI Taxonomy" id="1076344"/>
    <lineage>
        <taxon>Eukaryota</taxon>
        <taxon>Metamonada</taxon>
        <taxon>Diplomonadida</taxon>
        <taxon>Hexamitidae</taxon>
        <taxon>Hexamitinae</taxon>
        <taxon>Trepomonas</taxon>
    </lineage>
</organism>
<evidence type="ECO:0000256" key="2">
    <source>
        <dbReference type="SAM" id="MobiDB-lite"/>
    </source>
</evidence>
<sequence length="735" mass="85083">FTVIQALISQIIPQLQFCLFPIYHSFLIKGGVDGSIKYEQKINVMFNTLIDLLNYQPKIQPGAFIGDLRENDKYAQLVVYHMIRTVRIYAKLLHQLNQRWISISSAKMMEKPGFVVLLPPILQKRSDLAHSWSKQPVTQNHTQTFKQTTNKSKKTKMQSIDQASFVSKWETHKQNLMIPFSVFDPVELKRITKQATHGQIGQTMVDFTTLPVDIQNRIKKQFYEEERKEAKLEAELNYKHSIGEKERMNENSDDFVKIKVKSQNKNPSMEQVIESTSDDFSDQDSEEFEEEHEHSRPLRSKVIEPPKRRKITKPVSPIKQKQSLEDIAIMDEAPLQEFQVPKNAGKQKEEKSIQAYEDEKIEKVFGTESLTEQEIMKKYLQPVDKSAAANSSSSDPKKTLVDINEFKAQNLEFSQNYQKTPQILRTQNLQELPQVELQPSQLFNQANLHSTNLQENLDIITQEKLSLENQIIQQQNLQNQIYVQQQSEKEKLMKDIALQKAQQKMQLEQIELQKLRNEAAETKKMLQQMNLELQTAKSDHETFQKQKNSFKEEDFAQKQLFYEQQLKKQQEMIENQNQMIYGQFGQLSQKNQIGPTQTYSQIQKEEISYPSYQPTMGLQASQSAPNAVKMPQENAKSQFNQVIPVQINIDEPSVQLPPKNQIIQEKLVKNQQYQQVDEQKSTSKSISGGQRLQQLFQRGQMLMEDLNRTSQKLQSTSTSSVTAGKVGSSLQSTDK</sequence>
<feature type="compositionally biased region" description="Acidic residues" evidence="2">
    <location>
        <begin position="276"/>
        <end position="290"/>
    </location>
</feature>
<dbReference type="EMBL" id="GDID01001620">
    <property type="protein sequence ID" value="JAP94986.1"/>
    <property type="molecule type" value="Transcribed_RNA"/>
</dbReference>
<proteinExistence type="predicted"/>
<gene>
    <name evidence="3" type="ORF">TPC1_12159</name>
</gene>
<feature type="region of interest" description="Disordered" evidence="2">
    <location>
        <begin position="262"/>
        <end position="318"/>
    </location>
</feature>
<feature type="coiled-coil region" evidence="1">
    <location>
        <begin position="450"/>
        <end position="553"/>
    </location>
</feature>
<evidence type="ECO:0000313" key="3">
    <source>
        <dbReference type="EMBL" id="JAP94986.1"/>
    </source>
</evidence>
<evidence type="ECO:0000256" key="1">
    <source>
        <dbReference type="SAM" id="Coils"/>
    </source>
</evidence>
<keyword evidence="1" id="KW-0175">Coiled coil</keyword>
<feature type="compositionally biased region" description="Low complexity" evidence="2">
    <location>
        <begin position="708"/>
        <end position="722"/>
    </location>
</feature>
<protein>
    <submittedName>
        <fullName evidence="3">Uncharacterized protein</fullName>
    </submittedName>
</protein>
<accession>A0A146KHR1</accession>
<feature type="region of interest" description="Disordered" evidence="2">
    <location>
        <begin position="708"/>
        <end position="735"/>
    </location>
</feature>
<feature type="compositionally biased region" description="Basic and acidic residues" evidence="2">
    <location>
        <begin position="291"/>
        <end position="306"/>
    </location>
</feature>
<feature type="non-terminal residue" evidence="3">
    <location>
        <position position="1"/>
    </location>
</feature>
<dbReference type="AlphaFoldDB" id="A0A146KHR1"/>
<reference evidence="3" key="1">
    <citation type="submission" date="2015-07" db="EMBL/GenBank/DDBJ databases">
        <title>Adaptation to a free-living lifestyle via gene acquisitions in the diplomonad Trepomonas sp. PC1.</title>
        <authorList>
            <person name="Xu F."/>
            <person name="Jerlstrom-Hultqvist J."/>
            <person name="Kolisko M."/>
            <person name="Simpson A.G.B."/>
            <person name="Roger A.J."/>
            <person name="Svard S.G."/>
            <person name="Andersson J.O."/>
        </authorList>
    </citation>
    <scope>NUCLEOTIDE SEQUENCE</scope>
    <source>
        <strain evidence="3">PC1</strain>
    </source>
</reference>
<name>A0A146KHR1_9EUKA</name>